<dbReference type="RefSeq" id="WP_046006630.1">
    <property type="nucleotide sequence ID" value="NZ_JXYA01000051.1"/>
</dbReference>
<dbReference type="Proteomes" id="UP000033452">
    <property type="component" value="Unassembled WGS sequence"/>
</dbReference>
<protein>
    <submittedName>
        <fullName evidence="1">Uncharacterized protein</fullName>
    </submittedName>
</protein>
<organism evidence="1 2">
    <name type="scientific">Pseudoalteromonas rubra</name>
    <dbReference type="NCBI Taxonomy" id="43658"/>
    <lineage>
        <taxon>Bacteria</taxon>
        <taxon>Pseudomonadati</taxon>
        <taxon>Pseudomonadota</taxon>
        <taxon>Gammaproteobacteria</taxon>
        <taxon>Alteromonadales</taxon>
        <taxon>Pseudoalteromonadaceae</taxon>
        <taxon>Pseudoalteromonas</taxon>
    </lineage>
</organism>
<dbReference type="AlphaFoldDB" id="A0A0F4QFJ2"/>
<proteinExistence type="predicted"/>
<dbReference type="OrthoDB" id="6290632at2"/>
<reference evidence="1 2" key="1">
    <citation type="journal article" date="2015" name="BMC Genomics">
        <title>Genome mining reveals unlocked bioactive potential of marine Gram-negative bacteria.</title>
        <authorList>
            <person name="Machado H."/>
            <person name="Sonnenschein E.C."/>
            <person name="Melchiorsen J."/>
            <person name="Gram L."/>
        </authorList>
    </citation>
    <scope>NUCLEOTIDE SEQUENCE [LARGE SCALE GENOMIC DNA]</scope>
    <source>
        <strain evidence="1 2">S2471</strain>
    </source>
</reference>
<dbReference type="PATRIC" id="fig|43658.5.peg.4104"/>
<dbReference type="EMBL" id="JXYA01000051">
    <property type="protein sequence ID" value="KJZ06411.1"/>
    <property type="molecule type" value="Genomic_DNA"/>
</dbReference>
<evidence type="ECO:0000313" key="1">
    <source>
        <dbReference type="EMBL" id="KJZ06411.1"/>
    </source>
</evidence>
<gene>
    <name evidence="1" type="ORF">TW77_19400</name>
</gene>
<evidence type="ECO:0000313" key="2">
    <source>
        <dbReference type="Proteomes" id="UP000033452"/>
    </source>
</evidence>
<name>A0A0F4QFJ2_9GAMM</name>
<comment type="caution">
    <text evidence="1">The sequence shown here is derived from an EMBL/GenBank/DDBJ whole genome shotgun (WGS) entry which is preliminary data.</text>
</comment>
<accession>A0A0F4QFJ2</accession>
<sequence length="126" mass="14356">MKLITFYIAQCYQRQQSRVLLLVEPVYKHPTFNMPVLAQRQEKSSQCLCAHRFNMLNRFVVYTQPLKQVIKLMVMKAGLHGLILCTGDDQILASQVGQSEVPKKLNFWNGKIPATALQNGGDYDQA</sequence>
<keyword evidence="2" id="KW-1185">Reference proteome</keyword>